<evidence type="ECO:0000313" key="3">
    <source>
        <dbReference type="Proteomes" id="UP000275267"/>
    </source>
</evidence>
<dbReference type="AlphaFoldDB" id="A0A3L6QCB4"/>
<keyword evidence="3" id="KW-1185">Reference proteome</keyword>
<reference evidence="3" key="1">
    <citation type="journal article" date="2019" name="Nat. Commun.">
        <title>The genome of broomcorn millet.</title>
        <authorList>
            <person name="Zou C."/>
            <person name="Miki D."/>
            <person name="Li D."/>
            <person name="Tang Q."/>
            <person name="Xiao L."/>
            <person name="Rajput S."/>
            <person name="Deng P."/>
            <person name="Jia W."/>
            <person name="Huang R."/>
            <person name="Zhang M."/>
            <person name="Sun Y."/>
            <person name="Hu J."/>
            <person name="Fu X."/>
            <person name="Schnable P.S."/>
            <person name="Li F."/>
            <person name="Zhang H."/>
            <person name="Feng B."/>
            <person name="Zhu X."/>
            <person name="Liu R."/>
            <person name="Schnable J.C."/>
            <person name="Zhu J.-K."/>
            <person name="Zhang H."/>
        </authorList>
    </citation>
    <scope>NUCLEOTIDE SEQUENCE [LARGE SCALE GENOMIC DNA]</scope>
</reference>
<comment type="caution">
    <text evidence="2">The sequence shown here is derived from an EMBL/GenBank/DDBJ whole genome shotgun (WGS) entry which is preliminary data.</text>
</comment>
<organism evidence="2 3">
    <name type="scientific">Panicum miliaceum</name>
    <name type="common">Proso millet</name>
    <name type="synonym">Broomcorn millet</name>
    <dbReference type="NCBI Taxonomy" id="4540"/>
    <lineage>
        <taxon>Eukaryota</taxon>
        <taxon>Viridiplantae</taxon>
        <taxon>Streptophyta</taxon>
        <taxon>Embryophyta</taxon>
        <taxon>Tracheophyta</taxon>
        <taxon>Spermatophyta</taxon>
        <taxon>Magnoliopsida</taxon>
        <taxon>Liliopsida</taxon>
        <taxon>Poales</taxon>
        <taxon>Poaceae</taxon>
        <taxon>PACMAD clade</taxon>
        <taxon>Panicoideae</taxon>
        <taxon>Panicodae</taxon>
        <taxon>Paniceae</taxon>
        <taxon>Panicinae</taxon>
        <taxon>Panicum</taxon>
        <taxon>Panicum sect. Panicum</taxon>
    </lineage>
</organism>
<accession>A0A3L6QCB4</accession>
<evidence type="ECO:0000256" key="1">
    <source>
        <dbReference type="SAM" id="MobiDB-lite"/>
    </source>
</evidence>
<dbReference type="EMBL" id="PQIB02000013">
    <property type="protein sequence ID" value="RLM75216.1"/>
    <property type="molecule type" value="Genomic_DNA"/>
</dbReference>
<dbReference type="Proteomes" id="UP000275267">
    <property type="component" value="Unassembled WGS sequence"/>
</dbReference>
<sequence length="97" mass="10389">MLLQFNKIAYCKVLKCFYYLTKRPIAWKNAGSPPLCAAGGIAVRRGPPPGPALGDADVPRRGCPNRRRHALVGGHRHAPSAGPTLGDAVARPQRDPP</sequence>
<name>A0A3L6QCB4_PANMI</name>
<gene>
    <name evidence="2" type="ORF">C2845_PM15G13880</name>
</gene>
<feature type="region of interest" description="Disordered" evidence="1">
    <location>
        <begin position="71"/>
        <end position="97"/>
    </location>
</feature>
<proteinExistence type="predicted"/>
<evidence type="ECO:0000313" key="2">
    <source>
        <dbReference type="EMBL" id="RLM75216.1"/>
    </source>
</evidence>
<protein>
    <submittedName>
        <fullName evidence="2">Uncharacterized protein</fullName>
    </submittedName>
</protein>